<accession>A0A1V1NUA5</accession>
<protein>
    <submittedName>
        <fullName evidence="1">Uncharacterized protein</fullName>
    </submittedName>
</protein>
<dbReference type="Proteomes" id="UP000189670">
    <property type="component" value="Unassembled WGS sequence"/>
</dbReference>
<sequence length="120" mass="14266">MWVKVSKPKAPCIEWVNSLPDTDEPFTLEESMNDCTAILLPEFDVEENIDNYIKHLFAEIFEMELEDWCTNKNKWPQNRTYQLFLDWFKIEIHSTVYDPFEDNIKKEKYVPVEKGSANIG</sequence>
<name>A0A1V1NUA5_9BACT</name>
<proteinExistence type="predicted"/>
<comment type="caution">
    <text evidence="1">The sequence shown here is derived from an EMBL/GenBank/DDBJ whole genome shotgun (WGS) entry which is preliminary data.</text>
</comment>
<reference evidence="2" key="1">
    <citation type="submission" date="2012-11" db="EMBL/GenBank/DDBJ databases">
        <authorList>
            <person name="Lucero-Rivera Y.E."/>
            <person name="Tovar-Ramirez D."/>
        </authorList>
    </citation>
    <scope>NUCLEOTIDE SEQUENCE [LARGE SCALE GENOMIC DNA]</scope>
    <source>
        <strain evidence="2">Araruama</strain>
    </source>
</reference>
<dbReference type="AlphaFoldDB" id="A0A1V1NUA5"/>
<evidence type="ECO:0000313" key="1">
    <source>
        <dbReference type="EMBL" id="ETR66076.1"/>
    </source>
</evidence>
<organism evidence="1 2">
    <name type="scientific">Candidatus Magnetoglobus multicellularis str. Araruama</name>
    <dbReference type="NCBI Taxonomy" id="890399"/>
    <lineage>
        <taxon>Bacteria</taxon>
        <taxon>Pseudomonadati</taxon>
        <taxon>Thermodesulfobacteriota</taxon>
        <taxon>Desulfobacteria</taxon>
        <taxon>Desulfobacterales</taxon>
        <taxon>Desulfobacteraceae</taxon>
        <taxon>Candidatus Magnetoglobus</taxon>
    </lineage>
</organism>
<gene>
    <name evidence="1" type="ORF">OMM_13286</name>
</gene>
<dbReference type="EMBL" id="ATBP01002253">
    <property type="protein sequence ID" value="ETR66076.1"/>
    <property type="molecule type" value="Genomic_DNA"/>
</dbReference>
<evidence type="ECO:0000313" key="2">
    <source>
        <dbReference type="Proteomes" id="UP000189670"/>
    </source>
</evidence>